<keyword evidence="5" id="KW-0460">Magnesium</keyword>
<dbReference type="SFLD" id="SFLDG01017">
    <property type="entry name" value="Polyprenyl_Transferase_Like"/>
    <property type="match status" value="1"/>
</dbReference>
<evidence type="ECO:0000256" key="4">
    <source>
        <dbReference type="ARBA" id="ARBA00022723"/>
    </source>
</evidence>
<dbReference type="PANTHER" id="PTHR43281:SF1">
    <property type="entry name" value="FARNESYL DIPHOSPHATE SYNTHASE"/>
    <property type="match status" value="1"/>
</dbReference>
<dbReference type="EC" id="2.5.1.10" evidence="8"/>
<keyword evidence="3 7" id="KW-0808">Transferase</keyword>
<dbReference type="InterPro" id="IPR053378">
    <property type="entry name" value="Prenyl_diphosphate_synthase"/>
</dbReference>
<dbReference type="PATRIC" id="fig|651182.5.peg.2359"/>
<dbReference type="Gene3D" id="1.10.600.10">
    <property type="entry name" value="Farnesyl Diphosphate Synthase"/>
    <property type="match status" value="1"/>
</dbReference>
<organism evidence="8 9">
    <name type="scientific">Desulfobacula toluolica (strain DSM 7467 / Tol2)</name>
    <dbReference type="NCBI Taxonomy" id="651182"/>
    <lineage>
        <taxon>Bacteria</taxon>
        <taxon>Pseudomonadati</taxon>
        <taxon>Thermodesulfobacteriota</taxon>
        <taxon>Desulfobacteria</taxon>
        <taxon>Desulfobacterales</taxon>
        <taxon>Desulfobacteraceae</taxon>
        <taxon>Desulfobacula</taxon>
    </lineage>
</organism>
<dbReference type="SUPFAM" id="SSF48576">
    <property type="entry name" value="Terpenoid synthases"/>
    <property type="match status" value="1"/>
</dbReference>
<dbReference type="EMBL" id="FO203503">
    <property type="protein sequence ID" value="CCK80141.1"/>
    <property type="molecule type" value="Genomic_DNA"/>
</dbReference>
<evidence type="ECO:0000256" key="6">
    <source>
        <dbReference type="ARBA" id="ARBA00023229"/>
    </source>
</evidence>
<dbReference type="InterPro" id="IPR033749">
    <property type="entry name" value="Polyprenyl_synt_CS"/>
</dbReference>
<dbReference type="AlphaFoldDB" id="K0NG56"/>
<dbReference type="InterPro" id="IPR008949">
    <property type="entry name" value="Isoprenoid_synthase_dom_sf"/>
</dbReference>
<dbReference type="HOGENOM" id="CLU_014015_0_0_7"/>
<dbReference type="FunFam" id="1.10.600.10:FF:000001">
    <property type="entry name" value="Geranylgeranyl diphosphate synthase"/>
    <property type="match status" value="1"/>
</dbReference>
<evidence type="ECO:0000256" key="1">
    <source>
        <dbReference type="ARBA" id="ARBA00001946"/>
    </source>
</evidence>
<evidence type="ECO:0000256" key="7">
    <source>
        <dbReference type="RuleBase" id="RU004466"/>
    </source>
</evidence>
<dbReference type="STRING" id="651182.TOL2_C19800"/>
<dbReference type="CDD" id="cd00685">
    <property type="entry name" value="Trans_IPPS_HT"/>
    <property type="match status" value="1"/>
</dbReference>
<evidence type="ECO:0000313" key="8">
    <source>
        <dbReference type="EMBL" id="CCK80141.1"/>
    </source>
</evidence>
<protein>
    <submittedName>
        <fullName evidence="8">IspA: geranyltranstransferase (Farnesyl-diphosphate synthase)</fullName>
        <ecNumber evidence="8">2.5.1.10</ecNumber>
    </submittedName>
</protein>
<dbReference type="NCBIfam" id="NF045485">
    <property type="entry name" value="FPPsyn"/>
    <property type="match status" value="1"/>
</dbReference>
<dbReference type="GO" id="GO:0016114">
    <property type="term" value="P:terpenoid biosynthetic process"/>
    <property type="evidence" value="ECO:0007669"/>
    <property type="project" value="UniProtKB-ARBA"/>
</dbReference>
<keyword evidence="9" id="KW-1185">Reference proteome</keyword>
<dbReference type="GO" id="GO:0046872">
    <property type="term" value="F:metal ion binding"/>
    <property type="evidence" value="ECO:0007669"/>
    <property type="project" value="UniProtKB-KW"/>
</dbReference>
<dbReference type="Pfam" id="PF00348">
    <property type="entry name" value="polyprenyl_synt"/>
    <property type="match status" value="1"/>
</dbReference>
<dbReference type="Proteomes" id="UP000007347">
    <property type="component" value="Chromosome"/>
</dbReference>
<evidence type="ECO:0000256" key="3">
    <source>
        <dbReference type="ARBA" id="ARBA00022679"/>
    </source>
</evidence>
<dbReference type="PROSITE" id="PS00723">
    <property type="entry name" value="POLYPRENYL_SYNTHASE_1"/>
    <property type="match status" value="1"/>
</dbReference>
<name>K0NG56_DESTT</name>
<keyword evidence="6" id="KW-0414">Isoprene biosynthesis</keyword>
<keyword evidence="4" id="KW-0479">Metal-binding</keyword>
<dbReference type="InterPro" id="IPR000092">
    <property type="entry name" value="Polyprenyl_synt"/>
</dbReference>
<gene>
    <name evidence="8" type="primary">ispA</name>
    <name evidence="8" type="ordered locus">TOL2_C19800</name>
</gene>
<comment type="similarity">
    <text evidence="2 7">Belongs to the FPP/GGPP synthase family.</text>
</comment>
<dbReference type="RefSeq" id="WP_014957474.1">
    <property type="nucleotide sequence ID" value="NC_018645.1"/>
</dbReference>
<dbReference type="GO" id="GO:0005737">
    <property type="term" value="C:cytoplasm"/>
    <property type="evidence" value="ECO:0007669"/>
    <property type="project" value="UniProtKB-ARBA"/>
</dbReference>
<dbReference type="PROSITE" id="PS00444">
    <property type="entry name" value="POLYPRENYL_SYNTHASE_2"/>
    <property type="match status" value="1"/>
</dbReference>
<accession>K0NG56</accession>
<evidence type="ECO:0000313" key="9">
    <source>
        <dbReference type="Proteomes" id="UP000007347"/>
    </source>
</evidence>
<dbReference type="SFLD" id="SFLDS00005">
    <property type="entry name" value="Isoprenoid_Synthase_Type_I"/>
    <property type="match status" value="1"/>
</dbReference>
<proteinExistence type="inferred from homology"/>
<evidence type="ECO:0000256" key="5">
    <source>
        <dbReference type="ARBA" id="ARBA00022842"/>
    </source>
</evidence>
<evidence type="ECO:0000256" key="2">
    <source>
        <dbReference type="ARBA" id="ARBA00006706"/>
    </source>
</evidence>
<dbReference type="KEGG" id="dto:TOL2_C19800"/>
<sequence length="305" mass="33768">MMNNINFNLQHYLKEKRKLVNQYLKLIFQPYDQTRELIMAMDHSLMAGGKRLRPILSMAAAQACGKDFLLALPACCAMEIIHTYSLIHDDLPAMDDDDLRRGLPTCHKKFSEATAILAGDALLTHAFNVLSNPQPFFEIYPDNDTRLQLISIFSAAAGIQGMVEGQMLDIQSYQPGQNNRLAHLKKIHALKTGKLITASVESGAVSVGADLKTIVKLKCYADQIGLAFQVADDILNIEGDPEIMGKSAGSDEQNDKMTFPAIIGLDESKKYAKMLVENAIDEISNFDETAAPLRAIANYIINRNH</sequence>
<reference evidence="8 9" key="1">
    <citation type="journal article" date="2013" name="Environ. Microbiol.">
        <title>Complete genome, catabolic sub-proteomes and key-metabolites of Desulfobacula toluolica Tol2, a marine, aromatic compound-degrading, sulfate-reducing bacterium.</title>
        <authorList>
            <person name="Wohlbrand L."/>
            <person name="Jacob J.H."/>
            <person name="Kube M."/>
            <person name="Mussmann M."/>
            <person name="Jarling R."/>
            <person name="Beck A."/>
            <person name="Amann R."/>
            <person name="Wilkes H."/>
            <person name="Reinhardt R."/>
            <person name="Rabus R."/>
        </authorList>
    </citation>
    <scope>NUCLEOTIDE SEQUENCE [LARGE SCALE GENOMIC DNA]</scope>
    <source>
        <strain evidence="9">DSM 7467 / Tol2</strain>
    </source>
</reference>
<dbReference type="GO" id="GO:0004337">
    <property type="term" value="F:(2E,6E)-farnesyl diphosphate synthase activity"/>
    <property type="evidence" value="ECO:0007669"/>
    <property type="project" value="UniProtKB-EC"/>
</dbReference>
<comment type="cofactor">
    <cofactor evidence="1">
        <name>Mg(2+)</name>
        <dbReference type="ChEBI" id="CHEBI:18420"/>
    </cofactor>
</comment>
<dbReference type="PANTHER" id="PTHR43281">
    <property type="entry name" value="FARNESYL DIPHOSPHATE SYNTHASE"/>
    <property type="match status" value="1"/>
</dbReference>